<gene>
    <name evidence="6" type="ORF">BLX24_28525</name>
</gene>
<dbReference type="InterPro" id="IPR033764">
    <property type="entry name" value="Sdr_B"/>
</dbReference>
<evidence type="ECO:0000256" key="3">
    <source>
        <dbReference type="ARBA" id="ARBA00022729"/>
    </source>
</evidence>
<keyword evidence="7" id="KW-1185">Reference proteome</keyword>
<dbReference type="Proteomes" id="UP000181790">
    <property type="component" value="Unassembled WGS sequence"/>
</dbReference>
<evidence type="ECO:0008006" key="8">
    <source>
        <dbReference type="Google" id="ProtNLM"/>
    </source>
</evidence>
<dbReference type="InterPro" id="IPR001434">
    <property type="entry name" value="OmcB-like_DUF11"/>
</dbReference>
<dbReference type="InterPro" id="IPR013783">
    <property type="entry name" value="Ig-like_fold"/>
</dbReference>
<feature type="domain" description="SD-repeat containing protein B" evidence="5">
    <location>
        <begin position="634"/>
        <end position="691"/>
    </location>
</feature>
<comment type="caution">
    <text evidence="6">The sequence shown here is derived from an EMBL/GenBank/DDBJ whole genome shotgun (WGS) entry which is preliminary data.</text>
</comment>
<evidence type="ECO:0000256" key="1">
    <source>
        <dbReference type="ARBA" id="ARBA00004613"/>
    </source>
</evidence>
<evidence type="ECO:0000259" key="5">
    <source>
        <dbReference type="Pfam" id="PF17210"/>
    </source>
</evidence>
<comment type="subcellular location">
    <subcellularLocation>
        <location evidence="1">Secreted</location>
    </subcellularLocation>
</comment>
<evidence type="ECO:0000313" key="7">
    <source>
        <dbReference type="Proteomes" id="UP000181790"/>
    </source>
</evidence>
<dbReference type="Pfam" id="PF01345">
    <property type="entry name" value="DUF11"/>
    <property type="match status" value="1"/>
</dbReference>
<name>A0A1S2VBX4_9BACT</name>
<dbReference type="NCBIfam" id="TIGR01451">
    <property type="entry name" value="B_ant_repeat"/>
    <property type="match status" value="1"/>
</dbReference>
<feature type="domain" description="DUF11" evidence="4">
    <location>
        <begin position="1339"/>
        <end position="1440"/>
    </location>
</feature>
<evidence type="ECO:0000313" key="6">
    <source>
        <dbReference type="EMBL" id="OIN55726.1"/>
    </source>
</evidence>
<dbReference type="Gene3D" id="2.60.40.10">
    <property type="entry name" value="Immunoglobulins"/>
    <property type="match status" value="3"/>
</dbReference>
<dbReference type="EMBL" id="MORL01000039">
    <property type="protein sequence ID" value="OIN55726.1"/>
    <property type="molecule type" value="Genomic_DNA"/>
</dbReference>
<dbReference type="SUPFAM" id="SSF117074">
    <property type="entry name" value="Hypothetical protein PA1324"/>
    <property type="match status" value="1"/>
</dbReference>
<proteinExistence type="predicted"/>
<dbReference type="InterPro" id="IPR047589">
    <property type="entry name" value="DUF11_rpt"/>
</dbReference>
<reference evidence="6 7" key="1">
    <citation type="submission" date="2016-10" db="EMBL/GenBank/DDBJ databases">
        <title>Arsenicibacter rosenii gen. nov., sp. nov., an efficient arsenic-methylating bacterium isolated from an arsenic-contaminated paddy soil.</title>
        <authorList>
            <person name="Huang K."/>
        </authorList>
    </citation>
    <scope>NUCLEOTIDE SEQUENCE [LARGE SCALE GENOMIC DNA]</scope>
    <source>
        <strain evidence="6 7">SM-1</strain>
    </source>
</reference>
<dbReference type="GO" id="GO:0005576">
    <property type="term" value="C:extracellular region"/>
    <property type="evidence" value="ECO:0007669"/>
    <property type="project" value="UniProtKB-SubCell"/>
</dbReference>
<protein>
    <recommendedName>
        <fullName evidence="8">DUF11 domain-containing protein</fullName>
    </recommendedName>
</protein>
<evidence type="ECO:0000256" key="2">
    <source>
        <dbReference type="ARBA" id="ARBA00022525"/>
    </source>
</evidence>
<evidence type="ECO:0000259" key="4">
    <source>
        <dbReference type="Pfam" id="PF01345"/>
    </source>
</evidence>
<sequence>MLLLGGGYLSADLKAQTISGVVYRDFNSDGLRTAPANATGVSAGDVGVPGIIVTAYSSNTATSPLSVTTSSTGTYTLTTGAGQFRIEFTNLPQGDQSSFRGTGNGTNVQFVTVAASVTGVNFGINYPQNYCSTQNPEVITTCFVSGTPTTATPVTNTALAGGRDVIVGVPYSTTGDARPTHASIANALAVGSVWGLAYKKTTRQLFTAAFQKRHVGYGPGGAGAIYVTTLAADLQSGTTAATPFFNFSSVAGAGPALHGTLSTSAGEASYDIQSFSLVGKVGLGDIDISDDEQYLYVVNLFNRRLYQITIATKDTVSFSIPNNCSTGTSYRPFAVKYHRGKVYVGVVCTREDLIVADTNNDGVADTYGPTTGLQGTVYAFGITGSTATTAVALSFPMNYLKAPTNADYSAITAPQARAEYWRPWTNNFRADRLTGANPVIASYPQPWLTDIEFDVNGDMILGVRDRFGDQMGYQNYFPISSRTDFVSVISPGEILRAGKCTAADSWTIESNGSTCTIPSNTTAQTAGQGPGNGKFYWGDRVQQGANHQLSSLGGLAVLGGSGQVIMTAMDPNDIFNTGGIKRLVNATGAKAGESFTTSSPTAGFYLYTDNDITSYGKANGIGDVELLCGPAPIQIGNRVWFDQNQNGIQDPGEQPVAGAVVQLYNSAKTTVLASVTTNAAGEYYFSSASSSTVTSTSAAVTTALTYNTSYAVVISSLGTGTVVTGNFLSLTSVSPRIGESTSINSGTTISNNDAVVETGRPCVRFTTGSDGGAVHNFDFGLTAPCYLSLTVTPGACSSVTNQYTLSGTVNFTNTTAGSVTVTVGTASAVLSVSAATTSLPFTLTGLTSGAGLQTAAVLSSASACGAASLTFNAPASCTVPASVTASSATVCAGSPASLTATGCPGTIQWAGTGITGGANTSVVSVSTSASLTVQTVVSYTATCVLYSSTAVSVGTVTIVPVPSLTLTASSLTVVQGSMITLTTQGCTFGTITGSVSGSSAQVMVTGTTNVYSVTCTNQPNCTGTASVTVTGLPSTSLVVSSTTVCAGQPASLTAIGCTNTVTFNNPGAGTVTGNVLTVQTSAGTTALTTLSYVATCTTNVETTTAVGTITVVPTPDVTITAQRSTSTNSVTLTASGCQNGTLLWSTGESTASIVIASGALTLYSVTCTTGPDCRGTDQVRIGLVPPVLDVLVTGGIICGNQSATLTANGCTANLLWSTGETTAAIVVNPAVTTVYSASCSDDITTVTGSATVTVQGSPAIALTASSPGITPGQSVTITATGCVGGTLVWSTGSTANGMMSLVDSPTATTTYTATCTTGPQCQSVATVTVMVMAPQTPLLTVTKLVSASRARLGDIISYTIVLANTGTGEATNVQVRDSVSYGLEILTASVMPSVGTYSPGSPVSVWVVPSLPANSTATFTFSASVTAEGVVYNKASVPGSTASVCTTIPIRVCQGTDYAFLLNAPEGYVRYQWFRRATPTSSETLVYDGTLSSFTVTRGGEYRVVVNDVQGQCPDLSCCPFIVEEDSIPQFTVMAQSPTCLNTQPQGNGSLTIMGLGTDPTQFTYQVSAGATFTPGAALPGVAATVPANGVILSNLNTTQTYTVRVYNQQGCYRDVTVTLTVNCACPPQVCVPVTIRRTRLVNP</sequence>
<dbReference type="Pfam" id="PF17210">
    <property type="entry name" value="SdrD_B"/>
    <property type="match status" value="1"/>
</dbReference>
<accession>A0A1S2VBX4</accession>
<keyword evidence="2" id="KW-0964">Secreted</keyword>
<keyword evidence="3" id="KW-0732">Signal</keyword>
<organism evidence="6 7">
    <name type="scientific">Arsenicibacter rosenii</name>
    <dbReference type="NCBI Taxonomy" id="1750698"/>
    <lineage>
        <taxon>Bacteria</taxon>
        <taxon>Pseudomonadati</taxon>
        <taxon>Bacteroidota</taxon>
        <taxon>Cytophagia</taxon>
        <taxon>Cytophagales</taxon>
        <taxon>Spirosomataceae</taxon>
        <taxon>Arsenicibacter</taxon>
    </lineage>
</organism>